<evidence type="ECO:0000256" key="5">
    <source>
        <dbReference type="ARBA" id="ARBA00022837"/>
    </source>
</evidence>
<evidence type="ECO:0000256" key="9">
    <source>
        <dbReference type="SAM" id="MobiDB-lite"/>
    </source>
</evidence>
<dbReference type="GO" id="GO:0008936">
    <property type="term" value="F:nicotinamidase activity"/>
    <property type="evidence" value="ECO:0007669"/>
    <property type="project" value="UniProtKB-EC"/>
</dbReference>
<dbReference type="PROSITE" id="PS50222">
    <property type="entry name" value="EF_HAND_2"/>
    <property type="match status" value="2"/>
</dbReference>
<dbReference type="Pfam" id="PF00857">
    <property type="entry name" value="Isochorismatase"/>
    <property type="match status" value="1"/>
</dbReference>
<dbReference type="OrthoDB" id="167809at2759"/>
<comment type="pathway">
    <text evidence="6">Cofactor biosynthesis; nicotinate biosynthesis; nicotinate from nicotinamide: step 1/1.</text>
</comment>
<keyword evidence="4" id="KW-0378">Hydrolase</keyword>
<evidence type="ECO:0000256" key="3">
    <source>
        <dbReference type="ARBA" id="ARBA00022723"/>
    </source>
</evidence>
<dbReference type="Gene3D" id="3.40.50.850">
    <property type="entry name" value="Isochorismatase-like"/>
    <property type="match status" value="1"/>
</dbReference>
<dbReference type="SUPFAM" id="SSF52499">
    <property type="entry name" value="Isochorismatase-like hydrolases"/>
    <property type="match status" value="1"/>
</dbReference>
<dbReference type="InterPro" id="IPR000868">
    <property type="entry name" value="Isochorismatase-like_dom"/>
</dbReference>
<dbReference type="Gene3D" id="1.10.238.10">
    <property type="entry name" value="EF-hand"/>
    <property type="match status" value="1"/>
</dbReference>
<keyword evidence="3" id="KW-0479">Metal-binding</keyword>
<evidence type="ECO:0000256" key="6">
    <source>
        <dbReference type="ARBA" id="ARBA00037900"/>
    </source>
</evidence>
<reference evidence="11" key="1">
    <citation type="submission" date="2020-11" db="EMBL/GenBank/DDBJ databases">
        <authorList>
            <person name="Tran Van P."/>
        </authorList>
    </citation>
    <scope>NUCLEOTIDE SEQUENCE</scope>
</reference>
<dbReference type="PROSITE" id="PS00018">
    <property type="entry name" value="EF_HAND_1"/>
    <property type="match status" value="2"/>
</dbReference>
<evidence type="ECO:0000256" key="1">
    <source>
        <dbReference type="ARBA" id="ARBA00006336"/>
    </source>
</evidence>
<dbReference type="InterPro" id="IPR011992">
    <property type="entry name" value="EF-hand-dom_pair"/>
</dbReference>
<evidence type="ECO:0000256" key="2">
    <source>
        <dbReference type="ARBA" id="ARBA00022642"/>
    </source>
</evidence>
<gene>
    <name evidence="11" type="ORF">CTOB1V02_LOCUS9869</name>
</gene>
<organism evidence="11">
    <name type="scientific">Cyprideis torosa</name>
    <dbReference type="NCBI Taxonomy" id="163714"/>
    <lineage>
        <taxon>Eukaryota</taxon>
        <taxon>Metazoa</taxon>
        <taxon>Ecdysozoa</taxon>
        <taxon>Arthropoda</taxon>
        <taxon>Crustacea</taxon>
        <taxon>Oligostraca</taxon>
        <taxon>Ostracoda</taxon>
        <taxon>Podocopa</taxon>
        <taxon>Podocopida</taxon>
        <taxon>Cytherocopina</taxon>
        <taxon>Cytheroidea</taxon>
        <taxon>Cytherideidae</taxon>
        <taxon>Cyprideis</taxon>
    </lineage>
</organism>
<keyword evidence="5" id="KW-0106">Calcium</keyword>
<dbReference type="SUPFAM" id="SSF47473">
    <property type="entry name" value="EF-hand"/>
    <property type="match status" value="1"/>
</dbReference>
<dbReference type="AlphaFoldDB" id="A0A7R8ZU89"/>
<dbReference type="EC" id="3.5.1.19" evidence="7"/>
<dbReference type="InterPro" id="IPR052347">
    <property type="entry name" value="Isochorismatase_Nicotinamidase"/>
</dbReference>
<name>A0A7R8ZU89_9CRUS</name>
<dbReference type="Pfam" id="PF13499">
    <property type="entry name" value="EF-hand_7"/>
    <property type="match status" value="1"/>
</dbReference>
<dbReference type="GO" id="GO:0019363">
    <property type="term" value="P:pyridine nucleotide biosynthetic process"/>
    <property type="evidence" value="ECO:0007669"/>
    <property type="project" value="UniProtKB-KW"/>
</dbReference>
<dbReference type="InterPro" id="IPR036380">
    <property type="entry name" value="Isochorismatase-like_sf"/>
</dbReference>
<dbReference type="GO" id="GO:0005509">
    <property type="term" value="F:calcium ion binding"/>
    <property type="evidence" value="ECO:0007669"/>
    <property type="project" value="InterPro"/>
</dbReference>
<dbReference type="EMBL" id="OB664138">
    <property type="protein sequence ID" value="CAD7232028.1"/>
    <property type="molecule type" value="Genomic_DNA"/>
</dbReference>
<dbReference type="InterPro" id="IPR002048">
    <property type="entry name" value="EF_hand_dom"/>
</dbReference>
<evidence type="ECO:0000313" key="11">
    <source>
        <dbReference type="EMBL" id="CAD7232028.1"/>
    </source>
</evidence>
<protein>
    <recommendedName>
        <fullName evidence="7">nicotinamidase</fullName>
        <ecNumber evidence="7">3.5.1.19</ecNumber>
    </recommendedName>
    <alternativeName>
        <fullName evidence="8">Nicotinamide deamidase</fullName>
    </alternativeName>
</protein>
<feature type="region of interest" description="Disordered" evidence="9">
    <location>
        <begin position="1"/>
        <end position="28"/>
    </location>
</feature>
<dbReference type="PANTHER" id="PTHR11080:SF2">
    <property type="entry name" value="LD05707P"/>
    <property type="match status" value="1"/>
</dbReference>
<evidence type="ECO:0000256" key="4">
    <source>
        <dbReference type="ARBA" id="ARBA00022801"/>
    </source>
</evidence>
<proteinExistence type="inferred from homology"/>
<dbReference type="CDD" id="cd00051">
    <property type="entry name" value="EFh"/>
    <property type="match status" value="1"/>
</dbReference>
<evidence type="ECO:0000259" key="10">
    <source>
        <dbReference type="PROSITE" id="PS50222"/>
    </source>
</evidence>
<keyword evidence="2" id="KW-0662">Pyridine nucleotide biosynthesis</keyword>
<evidence type="ECO:0000256" key="8">
    <source>
        <dbReference type="ARBA" id="ARBA00043224"/>
    </source>
</evidence>
<evidence type="ECO:0000256" key="7">
    <source>
        <dbReference type="ARBA" id="ARBA00039017"/>
    </source>
</evidence>
<accession>A0A7R8ZU89</accession>
<sequence length="385" mass="43130">MEENGGESIHTSPGAISPVTPLPQSKESAKLDSFFDNLVRSKKREEISDQDRQQAFETFDSDQDGLLSVPEFVEMCRSLFRSAEGESYLRDAKEVTGIFALFDENKDGYVDTEEYDFCWNKWIVPICYPRSAFLVIDVQNDFISGPLAIVNCPAKHKGEDVVPVINKLLATVPWNHVVYTLDWHPADHVSFIDNVHMRDLHPSCKVTAKDVAVYDTVVFAGPPPTEQKLWPRHCVQNSWGSEIHEGVNIVEGATFIHKGNNPEVDSYSAFWDNNKLSETDLNQKLLERGITDVYCSGITYDICVAATAEDAVEMYRTVVVDDAGRGIVEEDIKKTQKYIRDRNGLVVHSSKVLDMVLGFDRNIVLGHAAAAKLRSLKSRSSATVK</sequence>
<dbReference type="InterPro" id="IPR018247">
    <property type="entry name" value="EF_Hand_1_Ca_BS"/>
</dbReference>
<feature type="domain" description="EF-hand" evidence="10">
    <location>
        <begin position="90"/>
        <end position="125"/>
    </location>
</feature>
<dbReference type="PANTHER" id="PTHR11080">
    <property type="entry name" value="PYRAZINAMIDASE/NICOTINAMIDASE"/>
    <property type="match status" value="1"/>
</dbReference>
<comment type="similarity">
    <text evidence="1">Belongs to the isochorismatase family.</text>
</comment>
<dbReference type="SMART" id="SM00054">
    <property type="entry name" value="EFh"/>
    <property type="match status" value="2"/>
</dbReference>
<feature type="domain" description="EF-hand" evidence="10">
    <location>
        <begin position="47"/>
        <end position="82"/>
    </location>
</feature>